<dbReference type="RefSeq" id="WP_264772498.1">
    <property type="nucleotide sequence ID" value="NZ_JAPDOG010000013.1"/>
</dbReference>
<reference evidence="2 3" key="1">
    <citation type="submission" date="2022-10" db="EMBL/GenBank/DDBJ databases">
        <title>Defluviimonas sp. CAU 1641 isolated from mud.</title>
        <authorList>
            <person name="Kim W."/>
        </authorList>
    </citation>
    <scope>NUCLEOTIDE SEQUENCE [LARGE SCALE GENOMIC DNA]</scope>
    <source>
        <strain evidence="2 3">CAU 1641</strain>
    </source>
</reference>
<accession>A0ABT3J5C1</accession>
<gene>
    <name evidence="2" type="ORF">OM960_14855</name>
</gene>
<dbReference type="Proteomes" id="UP001207582">
    <property type="component" value="Unassembled WGS sequence"/>
</dbReference>
<keyword evidence="1" id="KW-1133">Transmembrane helix</keyword>
<evidence type="ECO:0000256" key="1">
    <source>
        <dbReference type="SAM" id="Phobius"/>
    </source>
</evidence>
<proteinExistence type="predicted"/>
<evidence type="ECO:0000313" key="2">
    <source>
        <dbReference type="EMBL" id="MCW3782865.1"/>
    </source>
</evidence>
<keyword evidence="1" id="KW-0472">Membrane</keyword>
<keyword evidence="3" id="KW-1185">Reference proteome</keyword>
<dbReference type="EMBL" id="JAPDOG010000013">
    <property type="protein sequence ID" value="MCW3782865.1"/>
    <property type="molecule type" value="Genomic_DNA"/>
</dbReference>
<organism evidence="2 3">
    <name type="scientific">Defluviimonas salinarum</name>
    <dbReference type="NCBI Taxonomy" id="2992147"/>
    <lineage>
        <taxon>Bacteria</taxon>
        <taxon>Pseudomonadati</taxon>
        <taxon>Pseudomonadota</taxon>
        <taxon>Alphaproteobacteria</taxon>
        <taxon>Rhodobacterales</taxon>
        <taxon>Paracoccaceae</taxon>
        <taxon>Albidovulum</taxon>
    </lineage>
</organism>
<sequence>MNTPAHMLVGAALFGRRDRPRTIVMGLAGGLVPDISMLVLVGWSVWIEAIPAREVFSRLCFTEAWQRAFAIDHSFLVWGALAALAIRSRMAAATAFAGAGLVHAAVDFLLHNGDARRQFWPVSEFAFQSPVSYWDPARYGAIVAPLEAALVLALTVLLV</sequence>
<keyword evidence="1" id="KW-0812">Transmembrane</keyword>
<feature type="transmembrane region" description="Helical" evidence="1">
    <location>
        <begin position="23"/>
        <end position="47"/>
    </location>
</feature>
<name>A0ABT3J5C1_9RHOB</name>
<comment type="caution">
    <text evidence="2">The sequence shown here is derived from an EMBL/GenBank/DDBJ whole genome shotgun (WGS) entry which is preliminary data.</text>
</comment>
<evidence type="ECO:0000313" key="3">
    <source>
        <dbReference type="Proteomes" id="UP001207582"/>
    </source>
</evidence>
<protein>
    <submittedName>
        <fullName evidence="2">Cobalamin biosynthesis protein CobQ</fullName>
    </submittedName>
</protein>